<proteinExistence type="predicted"/>
<evidence type="ECO:0000313" key="4">
    <source>
        <dbReference type="Proteomes" id="UP000016935"/>
    </source>
</evidence>
<reference evidence="3 4" key="1">
    <citation type="journal article" date="2012" name="PLoS Pathog.">
        <title>Diverse lifestyles and strategies of plant pathogenesis encoded in the genomes of eighteen Dothideomycetes fungi.</title>
        <authorList>
            <person name="Ohm R.A."/>
            <person name="Feau N."/>
            <person name="Henrissat B."/>
            <person name="Schoch C.L."/>
            <person name="Horwitz B.A."/>
            <person name="Barry K.W."/>
            <person name="Condon B.J."/>
            <person name="Copeland A.C."/>
            <person name="Dhillon B."/>
            <person name="Glaser F."/>
            <person name="Hesse C.N."/>
            <person name="Kosti I."/>
            <person name="LaButti K."/>
            <person name="Lindquist E.A."/>
            <person name="Lucas S."/>
            <person name="Salamov A.A."/>
            <person name="Bradshaw R.E."/>
            <person name="Ciuffetti L."/>
            <person name="Hamelin R.C."/>
            <person name="Kema G.H.J."/>
            <person name="Lawrence C."/>
            <person name="Scott J.A."/>
            <person name="Spatafora J.W."/>
            <person name="Turgeon B.G."/>
            <person name="de Wit P.J.G.M."/>
            <person name="Zhong S."/>
            <person name="Goodwin S.B."/>
            <person name="Grigoriev I.V."/>
        </authorList>
    </citation>
    <scope>NUCLEOTIDE SEQUENCE [LARGE SCALE GENOMIC DNA]</scope>
    <source>
        <strain evidence="4">28A</strain>
    </source>
</reference>
<dbReference type="AlphaFoldDB" id="R0IK35"/>
<evidence type="ECO:0000313" key="3">
    <source>
        <dbReference type="EMBL" id="EOA85221.1"/>
    </source>
</evidence>
<keyword evidence="4" id="KW-1185">Reference proteome</keyword>
<keyword evidence="2" id="KW-0812">Transmembrane</keyword>
<evidence type="ECO:0000256" key="1">
    <source>
        <dbReference type="SAM" id="MobiDB-lite"/>
    </source>
</evidence>
<feature type="transmembrane region" description="Helical" evidence="2">
    <location>
        <begin position="181"/>
        <end position="203"/>
    </location>
</feature>
<dbReference type="OrthoDB" id="3687473at2759"/>
<accession>R0IK35</accession>
<dbReference type="EMBL" id="KB908703">
    <property type="protein sequence ID" value="EOA85221.1"/>
    <property type="molecule type" value="Genomic_DNA"/>
</dbReference>
<feature type="region of interest" description="Disordered" evidence="1">
    <location>
        <begin position="1"/>
        <end position="29"/>
    </location>
</feature>
<evidence type="ECO:0000256" key="2">
    <source>
        <dbReference type="SAM" id="Phobius"/>
    </source>
</evidence>
<organism evidence="3 4">
    <name type="scientific">Exserohilum turcicum (strain 28A)</name>
    <name type="common">Northern leaf blight fungus</name>
    <name type="synonym">Setosphaeria turcica</name>
    <dbReference type="NCBI Taxonomy" id="671987"/>
    <lineage>
        <taxon>Eukaryota</taxon>
        <taxon>Fungi</taxon>
        <taxon>Dikarya</taxon>
        <taxon>Ascomycota</taxon>
        <taxon>Pezizomycotina</taxon>
        <taxon>Dothideomycetes</taxon>
        <taxon>Pleosporomycetidae</taxon>
        <taxon>Pleosporales</taxon>
        <taxon>Pleosporineae</taxon>
        <taxon>Pleosporaceae</taxon>
        <taxon>Exserohilum</taxon>
    </lineage>
</organism>
<keyword evidence="2" id="KW-0472">Membrane</keyword>
<protein>
    <submittedName>
        <fullName evidence="3">Uncharacterized protein</fullName>
    </submittedName>
</protein>
<dbReference type="GeneID" id="19404753"/>
<feature type="compositionally biased region" description="Polar residues" evidence="1">
    <location>
        <begin position="1"/>
        <end position="28"/>
    </location>
</feature>
<sequence length="209" mass="22606">MENTASAAYSHGQSNSQSTASTGHTRPSSLHRPAAIKLLPAPLQAPPPYSLGALYQDAVTIRAQAVIAAECENGLPGYCGQSRREATFQPYSDAWRPSSPDGDDVPLGQLIITHMYAEPEDDSYGGEAPPPYAIAVRQSFRETLIQHIPHSQHEAGEVDEESEVGIEIARPDDVRYSVERMVAMVVVAIILFVISGILAWLALGRRMLG</sequence>
<dbReference type="Proteomes" id="UP000016935">
    <property type="component" value="Unassembled WGS sequence"/>
</dbReference>
<keyword evidence="2" id="KW-1133">Transmembrane helix</keyword>
<reference evidence="3 4" key="2">
    <citation type="journal article" date="2013" name="PLoS Genet.">
        <title>Comparative genome structure, secondary metabolite, and effector coding capacity across Cochliobolus pathogens.</title>
        <authorList>
            <person name="Condon B.J."/>
            <person name="Leng Y."/>
            <person name="Wu D."/>
            <person name="Bushley K.E."/>
            <person name="Ohm R.A."/>
            <person name="Otillar R."/>
            <person name="Martin J."/>
            <person name="Schackwitz W."/>
            <person name="Grimwood J."/>
            <person name="MohdZainudin N."/>
            <person name="Xue C."/>
            <person name="Wang R."/>
            <person name="Manning V.A."/>
            <person name="Dhillon B."/>
            <person name="Tu Z.J."/>
            <person name="Steffenson B.J."/>
            <person name="Salamov A."/>
            <person name="Sun H."/>
            <person name="Lowry S."/>
            <person name="LaButti K."/>
            <person name="Han J."/>
            <person name="Copeland A."/>
            <person name="Lindquist E."/>
            <person name="Barry K."/>
            <person name="Schmutz J."/>
            <person name="Baker S.E."/>
            <person name="Ciuffetti L.M."/>
            <person name="Grigoriev I.V."/>
            <person name="Zhong S."/>
            <person name="Turgeon B.G."/>
        </authorList>
    </citation>
    <scope>NUCLEOTIDE SEQUENCE [LARGE SCALE GENOMIC DNA]</scope>
    <source>
        <strain evidence="4">28A</strain>
    </source>
</reference>
<dbReference type="RefSeq" id="XP_008027094.1">
    <property type="nucleotide sequence ID" value="XM_008028903.1"/>
</dbReference>
<gene>
    <name evidence="3" type="ORF">SETTUDRAFT_42340</name>
</gene>
<dbReference type="HOGENOM" id="CLU_1289528_0_0_1"/>
<name>R0IK35_EXST2</name>